<dbReference type="InterPro" id="IPR051081">
    <property type="entry name" value="HTH_MetalResp_TranReg"/>
</dbReference>
<dbReference type="AlphaFoldDB" id="A0A919FGE9"/>
<name>A0A919FGE9_9ACTN</name>
<dbReference type="EMBL" id="BNBO01000005">
    <property type="protein sequence ID" value="GHH64386.1"/>
    <property type="molecule type" value="Genomic_DNA"/>
</dbReference>
<keyword evidence="2" id="KW-0238">DNA-binding</keyword>
<dbReference type="SUPFAM" id="SSF46785">
    <property type="entry name" value="Winged helix' DNA-binding domain"/>
    <property type="match status" value="1"/>
</dbReference>
<dbReference type="NCBIfam" id="NF033788">
    <property type="entry name" value="HTH_metalloreg"/>
    <property type="match status" value="1"/>
</dbReference>
<dbReference type="GeneID" id="95352038"/>
<reference evidence="5" key="2">
    <citation type="submission" date="2020-09" db="EMBL/GenBank/DDBJ databases">
        <authorList>
            <person name="Sun Q."/>
            <person name="Ohkuma M."/>
        </authorList>
    </citation>
    <scope>NUCLEOTIDE SEQUENCE</scope>
    <source>
        <strain evidence="5">JCM 4646</strain>
    </source>
</reference>
<dbReference type="CDD" id="cd00090">
    <property type="entry name" value="HTH_ARSR"/>
    <property type="match status" value="1"/>
</dbReference>
<keyword evidence="6" id="KW-1185">Reference proteome</keyword>
<dbReference type="Proteomes" id="UP000617734">
    <property type="component" value="Unassembled WGS sequence"/>
</dbReference>
<dbReference type="PANTHER" id="PTHR33154">
    <property type="entry name" value="TRANSCRIPTIONAL REGULATOR, ARSR FAMILY"/>
    <property type="match status" value="1"/>
</dbReference>
<evidence type="ECO:0000313" key="6">
    <source>
        <dbReference type="Proteomes" id="UP000617734"/>
    </source>
</evidence>
<dbReference type="PROSITE" id="PS50987">
    <property type="entry name" value="HTH_ARSR_2"/>
    <property type="match status" value="1"/>
</dbReference>
<dbReference type="RefSeq" id="WP_190210023.1">
    <property type="nucleotide sequence ID" value="NZ_BNBO01000005.1"/>
</dbReference>
<sequence>MRIPSHPARRDIQLSGVFHALSDPARLAIVAQLGADGERYCSELDVRLSKSTLSHHLKVLREAGVTWTRIDGTRRLTALRRDDLDALFPGLLPAVLGAAAQPAGGA</sequence>
<evidence type="ECO:0000256" key="1">
    <source>
        <dbReference type="ARBA" id="ARBA00023015"/>
    </source>
</evidence>
<protein>
    <submittedName>
        <fullName evidence="5">HTH-type transcriptional regulator YczG</fullName>
    </submittedName>
</protein>
<dbReference type="InterPro" id="IPR036390">
    <property type="entry name" value="WH_DNA-bd_sf"/>
</dbReference>
<keyword evidence="1" id="KW-0805">Transcription regulation</keyword>
<evidence type="ECO:0000313" key="5">
    <source>
        <dbReference type="EMBL" id="GHH64386.1"/>
    </source>
</evidence>
<dbReference type="Gene3D" id="1.10.10.10">
    <property type="entry name" value="Winged helix-like DNA-binding domain superfamily/Winged helix DNA-binding domain"/>
    <property type="match status" value="1"/>
</dbReference>
<evidence type="ECO:0000256" key="3">
    <source>
        <dbReference type="ARBA" id="ARBA00023163"/>
    </source>
</evidence>
<feature type="domain" description="HTH arsR-type" evidence="4">
    <location>
        <begin position="6"/>
        <end position="99"/>
    </location>
</feature>
<evidence type="ECO:0000256" key="2">
    <source>
        <dbReference type="ARBA" id="ARBA00023125"/>
    </source>
</evidence>
<proteinExistence type="predicted"/>
<reference evidence="5" key="1">
    <citation type="journal article" date="2014" name="Int. J. Syst. Evol. Microbiol.">
        <title>Complete genome sequence of Corynebacterium casei LMG S-19264T (=DSM 44701T), isolated from a smear-ripened cheese.</title>
        <authorList>
            <consortium name="US DOE Joint Genome Institute (JGI-PGF)"/>
            <person name="Walter F."/>
            <person name="Albersmeier A."/>
            <person name="Kalinowski J."/>
            <person name="Ruckert C."/>
        </authorList>
    </citation>
    <scope>NUCLEOTIDE SEQUENCE</scope>
    <source>
        <strain evidence="5">JCM 4646</strain>
    </source>
</reference>
<dbReference type="InterPro" id="IPR001845">
    <property type="entry name" value="HTH_ArsR_DNA-bd_dom"/>
</dbReference>
<dbReference type="GO" id="GO:0003677">
    <property type="term" value="F:DNA binding"/>
    <property type="evidence" value="ECO:0007669"/>
    <property type="project" value="UniProtKB-KW"/>
</dbReference>
<dbReference type="SMART" id="SM00418">
    <property type="entry name" value="HTH_ARSR"/>
    <property type="match status" value="1"/>
</dbReference>
<dbReference type="GO" id="GO:0003700">
    <property type="term" value="F:DNA-binding transcription factor activity"/>
    <property type="evidence" value="ECO:0007669"/>
    <property type="project" value="InterPro"/>
</dbReference>
<dbReference type="PANTHER" id="PTHR33154:SF12">
    <property type="entry name" value="TRANSCRIPTIONAL REGULATORY PROTEIN"/>
    <property type="match status" value="1"/>
</dbReference>
<dbReference type="PRINTS" id="PR00778">
    <property type="entry name" value="HTHARSR"/>
</dbReference>
<comment type="caution">
    <text evidence="5">The sequence shown here is derived from an EMBL/GenBank/DDBJ whole genome shotgun (WGS) entry which is preliminary data.</text>
</comment>
<dbReference type="Pfam" id="PF12840">
    <property type="entry name" value="HTH_20"/>
    <property type="match status" value="1"/>
</dbReference>
<keyword evidence="3" id="KW-0804">Transcription</keyword>
<accession>A0A919FGE9</accession>
<organism evidence="5 6">
    <name type="scientific">Kitasatospora indigofera</name>
    <dbReference type="NCBI Taxonomy" id="67307"/>
    <lineage>
        <taxon>Bacteria</taxon>
        <taxon>Bacillati</taxon>
        <taxon>Actinomycetota</taxon>
        <taxon>Actinomycetes</taxon>
        <taxon>Kitasatosporales</taxon>
        <taxon>Streptomycetaceae</taxon>
        <taxon>Kitasatospora</taxon>
    </lineage>
</organism>
<dbReference type="InterPro" id="IPR036388">
    <property type="entry name" value="WH-like_DNA-bd_sf"/>
</dbReference>
<evidence type="ECO:0000259" key="4">
    <source>
        <dbReference type="PROSITE" id="PS50987"/>
    </source>
</evidence>
<dbReference type="InterPro" id="IPR011991">
    <property type="entry name" value="ArsR-like_HTH"/>
</dbReference>
<gene>
    <name evidence="5" type="primary">yczG</name>
    <name evidence="5" type="ORF">GCM10018781_15430</name>
</gene>